<evidence type="ECO:0008006" key="4">
    <source>
        <dbReference type="Google" id="ProtNLM"/>
    </source>
</evidence>
<accession>A0AA38TJX3</accession>
<feature type="transmembrane region" description="Helical" evidence="1">
    <location>
        <begin position="6"/>
        <end position="24"/>
    </location>
</feature>
<keyword evidence="3" id="KW-1185">Reference proteome</keyword>
<keyword evidence="1" id="KW-1133">Transmembrane helix</keyword>
<evidence type="ECO:0000313" key="3">
    <source>
        <dbReference type="Proteomes" id="UP001172457"/>
    </source>
</evidence>
<dbReference type="PANTHER" id="PTHR34056">
    <property type="entry name" value="GPI-ANCHORED PROTEIN"/>
    <property type="match status" value="1"/>
</dbReference>
<dbReference type="InterPro" id="IPR040376">
    <property type="entry name" value="At4g28100-like"/>
</dbReference>
<evidence type="ECO:0000256" key="1">
    <source>
        <dbReference type="SAM" id="Phobius"/>
    </source>
</evidence>
<sequence length="331" mass="36049">MTTTSFLFYLFLPIFIFLTHLPLLPSSPNPDALQSFHPTPSSPTTTIPAFPEQSAASGCPLDLPDDLFTSIKSACTGKHGSGPLRRSRCCPVLGAWMYSAYSATALGRAVKEPLQTASYYDLPLLPNDSETCIDSLENGLRSRGIELARSNESCDVVYCECGIRLHPLSCTEAFSVDSGGELVGNTKVKRLEKDCLNNNGFDGCSKCLKTLQQLKKEDGVNTSKREERRSKMHNEDCELMGLTWLLAKNRSAYIHTVSAVLRATMMSTDGNSDPESCTLNSDGMPLAVDSSEIDSSSSSTILSSPLLYLISICMYLCVVVTPSIHQLLNCM</sequence>
<comment type="caution">
    <text evidence="2">The sequence shown here is derived from an EMBL/GenBank/DDBJ whole genome shotgun (WGS) entry which is preliminary data.</text>
</comment>
<reference evidence="2" key="1">
    <citation type="submission" date="2023-03" db="EMBL/GenBank/DDBJ databases">
        <title>Chromosome-scale reference genome and RAD-based genetic map of yellow starthistle (Centaurea solstitialis) reveal putative structural variation and QTLs associated with invader traits.</title>
        <authorList>
            <person name="Reatini B."/>
            <person name="Cang F.A."/>
            <person name="Jiang Q."/>
            <person name="Mckibben M.T.W."/>
            <person name="Barker M.S."/>
            <person name="Rieseberg L.H."/>
            <person name="Dlugosch K.M."/>
        </authorList>
    </citation>
    <scope>NUCLEOTIDE SEQUENCE</scope>
    <source>
        <strain evidence="2">CAN-66</strain>
        <tissue evidence="2">Leaf</tissue>
    </source>
</reference>
<protein>
    <recommendedName>
        <fullName evidence="4">SPARK domain-containing protein</fullName>
    </recommendedName>
</protein>
<name>A0AA38TJX3_9ASTR</name>
<gene>
    <name evidence="2" type="ORF">OSB04_016852</name>
</gene>
<dbReference type="AlphaFoldDB" id="A0AA38TJX3"/>
<proteinExistence type="predicted"/>
<keyword evidence="1" id="KW-0472">Membrane</keyword>
<keyword evidence="1" id="KW-0812">Transmembrane</keyword>
<evidence type="ECO:0000313" key="2">
    <source>
        <dbReference type="EMBL" id="KAJ9552807.1"/>
    </source>
</evidence>
<organism evidence="2 3">
    <name type="scientific">Centaurea solstitialis</name>
    <name type="common">yellow star-thistle</name>
    <dbReference type="NCBI Taxonomy" id="347529"/>
    <lineage>
        <taxon>Eukaryota</taxon>
        <taxon>Viridiplantae</taxon>
        <taxon>Streptophyta</taxon>
        <taxon>Embryophyta</taxon>
        <taxon>Tracheophyta</taxon>
        <taxon>Spermatophyta</taxon>
        <taxon>Magnoliopsida</taxon>
        <taxon>eudicotyledons</taxon>
        <taxon>Gunneridae</taxon>
        <taxon>Pentapetalae</taxon>
        <taxon>asterids</taxon>
        <taxon>campanulids</taxon>
        <taxon>Asterales</taxon>
        <taxon>Asteraceae</taxon>
        <taxon>Carduoideae</taxon>
        <taxon>Cardueae</taxon>
        <taxon>Centaureinae</taxon>
        <taxon>Centaurea</taxon>
    </lineage>
</organism>
<dbReference type="PANTHER" id="PTHR34056:SF1">
    <property type="entry name" value="GPI-ANCHORED PROTEIN"/>
    <property type="match status" value="1"/>
</dbReference>
<dbReference type="Proteomes" id="UP001172457">
    <property type="component" value="Chromosome 4"/>
</dbReference>
<dbReference type="EMBL" id="JARYMX010000004">
    <property type="protein sequence ID" value="KAJ9552807.1"/>
    <property type="molecule type" value="Genomic_DNA"/>
</dbReference>
<feature type="transmembrane region" description="Helical" evidence="1">
    <location>
        <begin position="306"/>
        <end position="328"/>
    </location>
</feature>